<keyword evidence="12" id="KW-1185">Reference proteome</keyword>
<evidence type="ECO:0000313" key="11">
    <source>
        <dbReference type="EMBL" id="QDL10055.1"/>
    </source>
</evidence>
<comment type="subcellular location">
    <subcellularLocation>
        <location evidence="1">Cell membrane</location>
        <topology evidence="1">Multi-pass membrane protein</topology>
    </subcellularLocation>
</comment>
<feature type="transmembrane region" description="Helical" evidence="9">
    <location>
        <begin position="130"/>
        <end position="149"/>
    </location>
</feature>
<protein>
    <submittedName>
        <fullName evidence="11">MFS transporter</fullName>
    </submittedName>
</protein>
<evidence type="ECO:0000313" key="12">
    <source>
        <dbReference type="Proteomes" id="UP000503129"/>
    </source>
</evidence>
<dbReference type="EMBL" id="CP030118">
    <property type="protein sequence ID" value="QDL10055.1"/>
    <property type="molecule type" value="Genomic_DNA"/>
</dbReference>
<keyword evidence="7 9" id="KW-0472">Membrane</keyword>
<gene>
    <name evidence="11" type="ORF">DP114_21100</name>
</gene>
<dbReference type="CDD" id="cd17503">
    <property type="entry name" value="MFS_LmrB_MDR_like"/>
    <property type="match status" value="1"/>
</dbReference>
<feature type="transmembrane region" description="Helical" evidence="9">
    <location>
        <begin position="258"/>
        <end position="276"/>
    </location>
</feature>
<evidence type="ECO:0000256" key="7">
    <source>
        <dbReference type="ARBA" id="ARBA00023136"/>
    </source>
</evidence>
<dbReference type="AlphaFoldDB" id="A0A856MFE9"/>
<dbReference type="KEGG" id="bsen:DP114_21100"/>
<evidence type="ECO:0000256" key="3">
    <source>
        <dbReference type="ARBA" id="ARBA00022448"/>
    </source>
</evidence>
<dbReference type="Pfam" id="PF07690">
    <property type="entry name" value="MFS_1"/>
    <property type="match status" value="1"/>
</dbReference>
<comment type="similarity">
    <text evidence="2">Belongs to the major facilitator superfamily. EmrB family.</text>
</comment>
<sequence length="544" mass="57317">MAITDDSSSRSKQATGSKNSKGSAYNSAGYVQGPLKWAIALTASLGAILEVIDTSIVNVALTDIQATLGATVSEVGWVVSGYAIANVILIPLSAWLGDVFGKKNYFVFSMIGFTFASVVCGLSPNLPILIIARIVQGLFGGGLLAKAQAILFETFPPAEQGVAQSVFGVGVISGPAIGPTLGGFLTDNLGWEWIFFINLPIGLVAVAMSIFFLRPDPPKSQQTQQPVDWWGIGLLAIAVGSLQTVLEEGERDDWFESSFITTLAITGVVGLALFIWRELTIKAPAVQLRVLRHRSLAAGSVYSGILGMGLYGALFAVPLFTQSVLGFSATQTGWLLAPGALASAIVMVLLGKISGKVDARLLIGIGAVGSALVMFNLSKITPQTGTDDLFWPLIWRGAVTVLMFLPLSLATLGPLPKKDVSAGSGFYNLTRQLGGSIGIAILTTMLEQRQAFHSAVLLAKLTPYDLETQQRLNALTGVFQSRGSDATTAQQQAFASLKQLVSTQAAILSYADIFHFVGIVFLCSLVLLMFLGKGGAGAKAPMGH</sequence>
<dbReference type="Gene3D" id="1.20.1720.10">
    <property type="entry name" value="Multidrug resistance protein D"/>
    <property type="match status" value="1"/>
</dbReference>
<dbReference type="InterPro" id="IPR036259">
    <property type="entry name" value="MFS_trans_sf"/>
</dbReference>
<dbReference type="PANTHER" id="PTHR42718">
    <property type="entry name" value="MAJOR FACILITATOR SUPERFAMILY MULTIDRUG TRANSPORTER MFSC"/>
    <property type="match status" value="1"/>
</dbReference>
<feature type="transmembrane region" description="Helical" evidence="9">
    <location>
        <begin position="389"/>
        <end position="412"/>
    </location>
</feature>
<evidence type="ECO:0000256" key="8">
    <source>
        <dbReference type="SAM" id="MobiDB-lite"/>
    </source>
</evidence>
<evidence type="ECO:0000256" key="9">
    <source>
        <dbReference type="SAM" id="Phobius"/>
    </source>
</evidence>
<proteinExistence type="inferred from homology"/>
<dbReference type="Gene3D" id="1.20.1250.20">
    <property type="entry name" value="MFS general substrate transporter like domains"/>
    <property type="match status" value="1"/>
</dbReference>
<feature type="transmembrane region" description="Helical" evidence="9">
    <location>
        <begin position="357"/>
        <end position="377"/>
    </location>
</feature>
<dbReference type="Proteomes" id="UP000503129">
    <property type="component" value="Chromosome"/>
</dbReference>
<dbReference type="GO" id="GO:0005886">
    <property type="term" value="C:plasma membrane"/>
    <property type="evidence" value="ECO:0007669"/>
    <property type="project" value="UniProtKB-SubCell"/>
</dbReference>
<feature type="transmembrane region" description="Helical" evidence="9">
    <location>
        <begin position="105"/>
        <end position="124"/>
    </location>
</feature>
<reference evidence="11 12" key="1">
    <citation type="submission" date="2018-06" db="EMBL/GenBank/DDBJ databases">
        <title>Comparative genomics of Brasilonema spp. strains.</title>
        <authorList>
            <person name="Alvarenga D.O."/>
            <person name="Fiore M.F."/>
            <person name="Varani A.M."/>
        </authorList>
    </citation>
    <scope>NUCLEOTIDE SEQUENCE [LARGE SCALE GENOMIC DNA]</scope>
    <source>
        <strain evidence="11 12">CENA114</strain>
    </source>
</reference>
<dbReference type="InterPro" id="IPR004638">
    <property type="entry name" value="EmrB-like"/>
</dbReference>
<dbReference type="GO" id="GO:0022857">
    <property type="term" value="F:transmembrane transporter activity"/>
    <property type="evidence" value="ECO:0007669"/>
    <property type="project" value="InterPro"/>
</dbReference>
<evidence type="ECO:0000256" key="1">
    <source>
        <dbReference type="ARBA" id="ARBA00004651"/>
    </source>
</evidence>
<keyword evidence="3" id="KW-0813">Transport</keyword>
<dbReference type="InterPro" id="IPR001958">
    <property type="entry name" value="Tet-R_TetA/multi-R_MdtG-like"/>
</dbReference>
<organism evidence="11 12">
    <name type="scientific">Brasilonema sennae CENA114</name>
    <dbReference type="NCBI Taxonomy" id="415709"/>
    <lineage>
        <taxon>Bacteria</taxon>
        <taxon>Bacillati</taxon>
        <taxon>Cyanobacteriota</taxon>
        <taxon>Cyanophyceae</taxon>
        <taxon>Nostocales</taxon>
        <taxon>Scytonemataceae</taxon>
        <taxon>Brasilonema</taxon>
        <taxon>Bromeliae group (in: Brasilonema)</taxon>
    </lineage>
</organism>
<dbReference type="InterPro" id="IPR020846">
    <property type="entry name" value="MFS_dom"/>
</dbReference>
<dbReference type="NCBIfam" id="TIGR00711">
    <property type="entry name" value="efflux_EmrB"/>
    <property type="match status" value="1"/>
</dbReference>
<evidence type="ECO:0000256" key="4">
    <source>
        <dbReference type="ARBA" id="ARBA00022475"/>
    </source>
</evidence>
<keyword evidence="6 9" id="KW-1133">Transmembrane helix</keyword>
<accession>A0A856MFE9</accession>
<dbReference type="PROSITE" id="PS50850">
    <property type="entry name" value="MFS"/>
    <property type="match status" value="1"/>
</dbReference>
<feature type="transmembrane region" description="Helical" evidence="9">
    <location>
        <begin position="513"/>
        <end position="532"/>
    </location>
</feature>
<dbReference type="PANTHER" id="PTHR42718:SF9">
    <property type="entry name" value="MAJOR FACILITATOR SUPERFAMILY MULTIDRUG TRANSPORTER MFSC"/>
    <property type="match status" value="1"/>
</dbReference>
<feature type="transmembrane region" description="Helical" evidence="9">
    <location>
        <begin position="193"/>
        <end position="215"/>
    </location>
</feature>
<evidence type="ECO:0000256" key="6">
    <source>
        <dbReference type="ARBA" id="ARBA00022989"/>
    </source>
</evidence>
<feature type="transmembrane region" description="Helical" evidence="9">
    <location>
        <begin position="75"/>
        <end position="96"/>
    </location>
</feature>
<feature type="transmembrane region" description="Helical" evidence="9">
    <location>
        <begin position="161"/>
        <end position="181"/>
    </location>
</feature>
<dbReference type="InterPro" id="IPR011701">
    <property type="entry name" value="MFS"/>
</dbReference>
<dbReference type="SUPFAM" id="SSF103473">
    <property type="entry name" value="MFS general substrate transporter"/>
    <property type="match status" value="1"/>
</dbReference>
<evidence type="ECO:0000259" key="10">
    <source>
        <dbReference type="PROSITE" id="PS50850"/>
    </source>
</evidence>
<feature type="region of interest" description="Disordered" evidence="8">
    <location>
        <begin position="1"/>
        <end position="24"/>
    </location>
</feature>
<evidence type="ECO:0000256" key="5">
    <source>
        <dbReference type="ARBA" id="ARBA00022692"/>
    </source>
</evidence>
<feature type="transmembrane region" description="Helical" evidence="9">
    <location>
        <begin position="332"/>
        <end position="350"/>
    </location>
</feature>
<keyword evidence="5 9" id="KW-0812">Transmembrane</keyword>
<name>A0A856MFE9_9CYAN</name>
<feature type="compositionally biased region" description="Polar residues" evidence="8">
    <location>
        <begin position="10"/>
        <end position="24"/>
    </location>
</feature>
<keyword evidence="4" id="KW-1003">Cell membrane</keyword>
<dbReference type="RefSeq" id="WP_171977030.1">
    <property type="nucleotide sequence ID" value="NZ_CAWOXK010000001.1"/>
</dbReference>
<dbReference type="PRINTS" id="PR01035">
    <property type="entry name" value="TCRTETA"/>
</dbReference>
<feature type="transmembrane region" description="Helical" evidence="9">
    <location>
        <begin position="296"/>
        <end position="320"/>
    </location>
</feature>
<feature type="domain" description="Major facilitator superfamily (MFS) profile" evidence="10">
    <location>
        <begin position="39"/>
        <end position="536"/>
    </location>
</feature>
<evidence type="ECO:0000256" key="2">
    <source>
        <dbReference type="ARBA" id="ARBA00008537"/>
    </source>
</evidence>